<dbReference type="AlphaFoldDB" id="A0A5P8M0Z5"/>
<dbReference type="KEGG" id="lhb:D1010_01190"/>
<dbReference type="InterPro" id="IPR029058">
    <property type="entry name" value="AB_hydrolase_fold"/>
</dbReference>
<evidence type="ECO:0000256" key="1">
    <source>
        <dbReference type="SAM" id="Phobius"/>
    </source>
</evidence>
<reference evidence="2 3" key="1">
    <citation type="submission" date="2019-10" db="EMBL/GenBank/DDBJ databases">
        <title>The completed genome of Lactobacillus harbinensis M1.</title>
        <authorList>
            <person name="Zheng Y."/>
        </authorList>
    </citation>
    <scope>NUCLEOTIDE SEQUENCE [LARGE SCALE GENOMIC DNA]</scope>
    <source>
        <strain evidence="2 3">M1</strain>
    </source>
</reference>
<protein>
    <submittedName>
        <fullName evidence="2">Alpha/beta hydrolase</fullName>
    </submittedName>
</protein>
<accession>A0A5P8M0Z5</accession>
<dbReference type="Proteomes" id="UP000326779">
    <property type="component" value="Chromosome"/>
</dbReference>
<dbReference type="RefSeq" id="WP_152260093.1">
    <property type="nucleotide sequence ID" value="NZ_CP045143.1"/>
</dbReference>
<gene>
    <name evidence="2" type="ORF">D1010_01190</name>
</gene>
<keyword evidence="2" id="KW-0378">Hydrolase</keyword>
<dbReference type="GO" id="GO:0016787">
    <property type="term" value="F:hydrolase activity"/>
    <property type="evidence" value="ECO:0007669"/>
    <property type="project" value="UniProtKB-KW"/>
</dbReference>
<organism evidence="2 3">
    <name type="scientific">Schleiferilactobacillus harbinensis</name>
    <dbReference type="NCBI Taxonomy" id="304207"/>
    <lineage>
        <taxon>Bacteria</taxon>
        <taxon>Bacillati</taxon>
        <taxon>Bacillota</taxon>
        <taxon>Bacilli</taxon>
        <taxon>Lactobacillales</taxon>
        <taxon>Lactobacillaceae</taxon>
        <taxon>Schleiferilactobacillus</taxon>
    </lineage>
</organism>
<keyword evidence="1" id="KW-0812">Transmembrane</keyword>
<dbReference type="EMBL" id="CP045143">
    <property type="protein sequence ID" value="QFR22170.1"/>
    <property type="molecule type" value="Genomic_DNA"/>
</dbReference>
<evidence type="ECO:0000313" key="3">
    <source>
        <dbReference type="Proteomes" id="UP000326779"/>
    </source>
</evidence>
<dbReference type="Gene3D" id="3.40.50.1820">
    <property type="entry name" value="alpha/beta hydrolase"/>
    <property type="match status" value="2"/>
</dbReference>
<name>A0A5P8M0Z5_9LACO</name>
<proteinExistence type="predicted"/>
<keyword evidence="1" id="KW-0472">Membrane</keyword>
<dbReference type="SUPFAM" id="SSF53474">
    <property type="entry name" value="alpha/beta-Hydrolases"/>
    <property type="match status" value="1"/>
</dbReference>
<dbReference type="Pfam" id="PF06028">
    <property type="entry name" value="DUF915"/>
    <property type="match status" value="2"/>
</dbReference>
<keyword evidence="1" id="KW-1133">Transmembrane helix</keyword>
<feature type="transmembrane region" description="Helical" evidence="1">
    <location>
        <begin position="12"/>
        <end position="31"/>
    </location>
</feature>
<dbReference type="InterPro" id="IPR010315">
    <property type="entry name" value="DUF915_hydro-like"/>
</dbReference>
<sequence>MTKKTHRRWPRVVGWTAGVLSAMAIGGTVWWQSQLNAIRHLTVRQTDIATVFIPGYNSNSWTFSPMIQRFARYGIATDAMTINVSANGHLAIARRAALNQRNPLINIIFADARNPEKQTTQLHRIMTKLYTDYGVHQINLVGHSMGGFLATRYITQPPTAQQPAVVRFVNIASGGARADSDLADFPKNIAVLAIGGNIWGTRSDWQVPLASVQHFAKTIPQAKLITITGSPLTAYHSALHQNPQVDRDIAQFLFH</sequence>
<evidence type="ECO:0000313" key="2">
    <source>
        <dbReference type="EMBL" id="QFR22170.1"/>
    </source>
</evidence>